<dbReference type="PANTHER" id="PTHR42736">
    <property type="entry name" value="PROTEIN-GLUTAMINE GAMMA-GLUTAMYLTRANSFERASE"/>
    <property type="match status" value="1"/>
</dbReference>
<dbReference type="SMART" id="SM00460">
    <property type="entry name" value="TGc"/>
    <property type="match status" value="1"/>
</dbReference>
<dbReference type="Pfam" id="PF11992">
    <property type="entry name" value="TgpA_N"/>
    <property type="match status" value="1"/>
</dbReference>
<feature type="region of interest" description="Disordered" evidence="1">
    <location>
        <begin position="573"/>
        <end position="607"/>
    </location>
</feature>
<feature type="transmembrane region" description="Helical" evidence="2">
    <location>
        <begin position="176"/>
        <end position="192"/>
    </location>
</feature>
<keyword evidence="5" id="KW-1185">Reference proteome</keyword>
<dbReference type="Pfam" id="PF01841">
    <property type="entry name" value="Transglut_core"/>
    <property type="match status" value="1"/>
</dbReference>
<feature type="transmembrane region" description="Helical" evidence="2">
    <location>
        <begin position="153"/>
        <end position="170"/>
    </location>
</feature>
<organism evidence="4 5">
    <name type="scientific">Microbacterium thalassium</name>
    <dbReference type="NCBI Taxonomy" id="362649"/>
    <lineage>
        <taxon>Bacteria</taxon>
        <taxon>Bacillati</taxon>
        <taxon>Actinomycetota</taxon>
        <taxon>Actinomycetes</taxon>
        <taxon>Micrococcales</taxon>
        <taxon>Microbacteriaceae</taxon>
        <taxon>Microbacterium</taxon>
    </lineage>
</organism>
<dbReference type="InterPro" id="IPR038765">
    <property type="entry name" value="Papain-like_cys_pep_sf"/>
</dbReference>
<feature type="compositionally biased region" description="Polar residues" evidence="1">
    <location>
        <begin position="593"/>
        <end position="604"/>
    </location>
</feature>
<name>A0A7X0FTD6_9MICO</name>
<dbReference type="AlphaFoldDB" id="A0A7X0FTD6"/>
<dbReference type="InterPro" id="IPR021878">
    <property type="entry name" value="TgpA_N"/>
</dbReference>
<dbReference type="GO" id="GO:0008233">
    <property type="term" value="F:peptidase activity"/>
    <property type="evidence" value="ECO:0007669"/>
    <property type="project" value="UniProtKB-KW"/>
</dbReference>
<dbReference type="InterPro" id="IPR002931">
    <property type="entry name" value="Transglutaminase-like"/>
</dbReference>
<keyword evidence="4" id="KW-0645">Protease</keyword>
<accession>A0A7X0FTD6</accession>
<feature type="transmembrane region" description="Helical" evidence="2">
    <location>
        <begin position="70"/>
        <end position="94"/>
    </location>
</feature>
<feature type="transmembrane region" description="Helical" evidence="2">
    <location>
        <begin position="38"/>
        <end position="58"/>
    </location>
</feature>
<reference evidence="4 5" key="1">
    <citation type="submission" date="2020-08" db="EMBL/GenBank/DDBJ databases">
        <title>Sequencing the genomes of 1000 actinobacteria strains.</title>
        <authorList>
            <person name="Klenk H.-P."/>
        </authorList>
    </citation>
    <scope>NUCLEOTIDE SEQUENCE [LARGE SCALE GENOMIC DNA]</scope>
    <source>
        <strain evidence="4 5">DSM 12511</strain>
    </source>
</reference>
<keyword evidence="2" id="KW-0472">Membrane</keyword>
<keyword evidence="2" id="KW-0812">Transmembrane</keyword>
<proteinExistence type="predicted"/>
<feature type="transmembrane region" description="Helical" evidence="2">
    <location>
        <begin position="12"/>
        <end position="32"/>
    </location>
</feature>
<dbReference type="InterPro" id="IPR025403">
    <property type="entry name" value="TgpA-like_C"/>
</dbReference>
<keyword evidence="2" id="KW-1133">Transmembrane helix</keyword>
<dbReference type="EMBL" id="JACHML010000001">
    <property type="protein sequence ID" value="MBB6392651.1"/>
    <property type="molecule type" value="Genomic_DNA"/>
</dbReference>
<sequence length="760" mass="79213">MSSGERRPVRRGDLTLAIGCLLALLVTVLPLLRVVTPGPWLGGTVVLMTALLATGYIARRLRLPAVAVSLAEAALWLVFMSAVFLGSVSLLGFIPTVSSVQAVPVFIEAAMDAIYHGVAPMEATEPLAFLIMGATGLLTIAVDHVVITARMPLLAAIALVMVSLIPAIAVPVEPDILAFVLLAACILFLVRAETQSRDPSPARGGESAPAAVPLAGVTATAVGIGAVAVVVALVVTPTLPQPVLRAGSNPFGTGVGLDASLELGDDLRRPREIEIMRIHSSAPSPPYLRATTLSDFDGEVWNPDISRSIPLDSPSEFGDVSVAEGIRVDEYVTTVEVENLSSTWLPVSYPAVTVTGLVGQWAAVPWNRTVVARAGSSQGETYQVTTHVPRPTLEQIRAAEAVWPGLPNDTTSLPDGVPAIVGQLARQVTADAFTDYDKLAALQAWFRGTDFRYSLSAPVDAGFDGSGAEAIAQFLEVREGYCIHFASAFAMMARELGMPSRIVVGFLPGSSTTEVIDGETVHSITTSRTHSWPEVYFEGIGWVAFEPTNSLGSPTAFSSATSDPLAGIPGVTASAQASASATPTAGERPQDLGQDQTGSASGPLTASGEGWPPAAVALVIAALLTLPAVAREIRRRGRLAQAAEGDAGAAWALVQDTAIDLGIPVPPAETPRALGERLVARYGAPPEVMGQLVNAIERAAYAPSRAQYWEGDVLPGAAIAVRAALMAQVPVSRRALAVIAPRSLIVRPGTAYAAARPSRA</sequence>
<evidence type="ECO:0000313" key="5">
    <source>
        <dbReference type="Proteomes" id="UP000537775"/>
    </source>
</evidence>
<feature type="compositionally biased region" description="Low complexity" evidence="1">
    <location>
        <begin position="573"/>
        <end position="585"/>
    </location>
</feature>
<dbReference type="SUPFAM" id="SSF54001">
    <property type="entry name" value="Cysteine proteinases"/>
    <property type="match status" value="1"/>
</dbReference>
<dbReference type="InterPro" id="IPR052901">
    <property type="entry name" value="Bact_TGase-like"/>
</dbReference>
<dbReference type="Proteomes" id="UP000537775">
    <property type="component" value="Unassembled WGS sequence"/>
</dbReference>
<evidence type="ECO:0000256" key="2">
    <source>
        <dbReference type="SAM" id="Phobius"/>
    </source>
</evidence>
<dbReference type="RefSeq" id="WP_271171147.1">
    <property type="nucleotide sequence ID" value="NZ_BAAAJR010000001.1"/>
</dbReference>
<evidence type="ECO:0000313" key="4">
    <source>
        <dbReference type="EMBL" id="MBB6392651.1"/>
    </source>
</evidence>
<dbReference type="Pfam" id="PF13559">
    <property type="entry name" value="DUF4129"/>
    <property type="match status" value="1"/>
</dbReference>
<keyword evidence="4" id="KW-0378">Hydrolase</keyword>
<comment type="caution">
    <text evidence="4">The sequence shown here is derived from an EMBL/GenBank/DDBJ whole genome shotgun (WGS) entry which is preliminary data.</text>
</comment>
<feature type="transmembrane region" description="Helical" evidence="2">
    <location>
        <begin position="127"/>
        <end position="146"/>
    </location>
</feature>
<dbReference type="PANTHER" id="PTHR42736:SF1">
    <property type="entry name" value="PROTEIN-GLUTAMINE GAMMA-GLUTAMYLTRANSFERASE"/>
    <property type="match status" value="1"/>
</dbReference>
<gene>
    <name evidence="4" type="ORF">HD594_002964</name>
</gene>
<evidence type="ECO:0000256" key="1">
    <source>
        <dbReference type="SAM" id="MobiDB-lite"/>
    </source>
</evidence>
<dbReference type="Gene3D" id="3.10.620.30">
    <property type="match status" value="1"/>
</dbReference>
<protein>
    <submittedName>
        <fullName evidence="4">Transglutaminase-like putative cysteine protease</fullName>
    </submittedName>
</protein>
<feature type="transmembrane region" description="Helical" evidence="2">
    <location>
        <begin position="212"/>
        <end position="235"/>
    </location>
</feature>
<feature type="domain" description="Transglutaminase-like" evidence="3">
    <location>
        <begin position="474"/>
        <end position="549"/>
    </location>
</feature>
<evidence type="ECO:0000259" key="3">
    <source>
        <dbReference type="SMART" id="SM00460"/>
    </source>
</evidence>
<dbReference type="GO" id="GO:0006508">
    <property type="term" value="P:proteolysis"/>
    <property type="evidence" value="ECO:0007669"/>
    <property type="project" value="UniProtKB-KW"/>
</dbReference>